<dbReference type="Gene3D" id="1.10.357.10">
    <property type="entry name" value="Tetracycline Repressor, domain 2"/>
    <property type="match status" value="1"/>
</dbReference>
<name>A0A852U356_9ACTN</name>
<evidence type="ECO:0000313" key="6">
    <source>
        <dbReference type="EMBL" id="NYE50601.1"/>
    </source>
</evidence>
<keyword evidence="2 4" id="KW-0238">DNA-binding</keyword>
<sequence length="182" mass="19701">MSAAEDLFYREGIQAVGVDRLLSVSGVGRASFYRHFAGKEELVVAILKRYDTRWRAWLEEVVTAQGGDPLAAFDALGEQFASPDFRGCASVNAMVEAADPDSPAFRVAAEHKRSVIAYLDGLLAEAGHEDHQRIAERFMLLIDGATVTALREQGSAAAQHARAMAQSLLDRPREGSRGAKVG</sequence>
<dbReference type="Proteomes" id="UP000589036">
    <property type="component" value="Unassembled WGS sequence"/>
</dbReference>
<evidence type="ECO:0000256" key="4">
    <source>
        <dbReference type="PROSITE-ProRule" id="PRU00335"/>
    </source>
</evidence>
<protein>
    <submittedName>
        <fullName evidence="6">AcrR family transcriptional regulator</fullName>
    </submittedName>
</protein>
<dbReference type="GO" id="GO:0003677">
    <property type="term" value="F:DNA binding"/>
    <property type="evidence" value="ECO:0007669"/>
    <property type="project" value="UniProtKB-UniRule"/>
</dbReference>
<proteinExistence type="predicted"/>
<organism evidence="6 7">
    <name type="scientific">Spinactinospora alkalitolerans</name>
    <dbReference type="NCBI Taxonomy" id="687207"/>
    <lineage>
        <taxon>Bacteria</taxon>
        <taxon>Bacillati</taxon>
        <taxon>Actinomycetota</taxon>
        <taxon>Actinomycetes</taxon>
        <taxon>Streptosporangiales</taxon>
        <taxon>Nocardiopsidaceae</taxon>
        <taxon>Spinactinospora</taxon>
    </lineage>
</organism>
<evidence type="ECO:0000313" key="7">
    <source>
        <dbReference type="Proteomes" id="UP000589036"/>
    </source>
</evidence>
<dbReference type="InterPro" id="IPR001647">
    <property type="entry name" value="HTH_TetR"/>
</dbReference>
<keyword evidence="3" id="KW-0804">Transcription</keyword>
<evidence type="ECO:0000259" key="5">
    <source>
        <dbReference type="PROSITE" id="PS50977"/>
    </source>
</evidence>
<dbReference type="AlphaFoldDB" id="A0A852U356"/>
<reference evidence="6 7" key="1">
    <citation type="submission" date="2020-07" db="EMBL/GenBank/DDBJ databases">
        <title>Sequencing the genomes of 1000 actinobacteria strains.</title>
        <authorList>
            <person name="Klenk H.-P."/>
        </authorList>
    </citation>
    <scope>NUCLEOTIDE SEQUENCE [LARGE SCALE GENOMIC DNA]</scope>
    <source>
        <strain evidence="6 7">CXB654</strain>
    </source>
</reference>
<evidence type="ECO:0000256" key="2">
    <source>
        <dbReference type="ARBA" id="ARBA00023125"/>
    </source>
</evidence>
<keyword evidence="7" id="KW-1185">Reference proteome</keyword>
<dbReference type="InterPro" id="IPR009057">
    <property type="entry name" value="Homeodomain-like_sf"/>
</dbReference>
<gene>
    <name evidence="6" type="ORF">HDA32_005721</name>
</gene>
<comment type="caution">
    <text evidence="6">The sequence shown here is derived from an EMBL/GenBank/DDBJ whole genome shotgun (WGS) entry which is preliminary data.</text>
</comment>
<dbReference type="PANTHER" id="PTHR47506:SF1">
    <property type="entry name" value="HTH-TYPE TRANSCRIPTIONAL REGULATOR YJDC"/>
    <property type="match status" value="1"/>
</dbReference>
<dbReference type="SUPFAM" id="SSF46689">
    <property type="entry name" value="Homeodomain-like"/>
    <property type="match status" value="1"/>
</dbReference>
<dbReference type="RefSeq" id="WP_246334520.1">
    <property type="nucleotide sequence ID" value="NZ_BAAAYY010000044.1"/>
</dbReference>
<keyword evidence="1" id="KW-0805">Transcription regulation</keyword>
<dbReference type="EMBL" id="JACCCC010000001">
    <property type="protein sequence ID" value="NYE50601.1"/>
    <property type="molecule type" value="Genomic_DNA"/>
</dbReference>
<accession>A0A852U356</accession>
<evidence type="ECO:0000256" key="3">
    <source>
        <dbReference type="ARBA" id="ARBA00023163"/>
    </source>
</evidence>
<evidence type="ECO:0000256" key="1">
    <source>
        <dbReference type="ARBA" id="ARBA00023015"/>
    </source>
</evidence>
<feature type="DNA-binding region" description="H-T-H motif" evidence="4">
    <location>
        <begin position="17"/>
        <end position="36"/>
    </location>
</feature>
<dbReference type="PANTHER" id="PTHR47506">
    <property type="entry name" value="TRANSCRIPTIONAL REGULATORY PROTEIN"/>
    <property type="match status" value="1"/>
</dbReference>
<feature type="domain" description="HTH tetR-type" evidence="5">
    <location>
        <begin position="1"/>
        <end position="54"/>
    </location>
</feature>
<dbReference type="InterPro" id="IPR036271">
    <property type="entry name" value="Tet_transcr_reg_TetR-rel_C_sf"/>
</dbReference>
<dbReference type="PROSITE" id="PS50977">
    <property type="entry name" value="HTH_TETR_2"/>
    <property type="match status" value="1"/>
</dbReference>
<dbReference type="Pfam" id="PF00440">
    <property type="entry name" value="TetR_N"/>
    <property type="match status" value="1"/>
</dbReference>
<dbReference type="SUPFAM" id="SSF48498">
    <property type="entry name" value="Tetracyclin repressor-like, C-terminal domain"/>
    <property type="match status" value="1"/>
</dbReference>